<feature type="transmembrane region" description="Helical" evidence="1">
    <location>
        <begin position="15"/>
        <end position="36"/>
    </location>
</feature>
<keyword evidence="1" id="KW-0812">Transmembrane</keyword>
<accession>A0A171ABH0</accession>
<dbReference type="OrthoDB" id="1263472at2"/>
<organism evidence="2 3">
    <name type="scientific">Paludibacter jiangxiensis</name>
    <dbReference type="NCBI Taxonomy" id="681398"/>
    <lineage>
        <taxon>Bacteria</taxon>
        <taxon>Pseudomonadati</taxon>
        <taxon>Bacteroidota</taxon>
        <taxon>Bacteroidia</taxon>
        <taxon>Bacteroidales</taxon>
        <taxon>Paludibacteraceae</taxon>
        <taxon>Paludibacter</taxon>
    </lineage>
</organism>
<evidence type="ECO:0000313" key="3">
    <source>
        <dbReference type="Proteomes" id="UP000076586"/>
    </source>
</evidence>
<dbReference type="EMBL" id="BDCR01000004">
    <property type="protein sequence ID" value="GAT63481.1"/>
    <property type="molecule type" value="Genomic_DNA"/>
</dbReference>
<name>A0A171ABH0_9BACT</name>
<dbReference type="Proteomes" id="UP000076586">
    <property type="component" value="Unassembled WGS sequence"/>
</dbReference>
<keyword evidence="1" id="KW-1133">Transmembrane helix</keyword>
<sequence>MERYKTTSDLSNKNLRLTLILGGAIVIIVILLVILMSGDDKEPAVKNLDKTHAIAVTYETKQLSDSTVLLIENQNIYIKGKLIKSIARMDTLPALGDSIQAVEDNDDSQTMARIPKEYEFFVTIK</sequence>
<keyword evidence="3" id="KW-1185">Reference proteome</keyword>
<protein>
    <submittedName>
        <fullName evidence="2">Uncharacterized protein</fullName>
    </submittedName>
</protein>
<gene>
    <name evidence="2" type="ORF">PJIAN_418</name>
</gene>
<dbReference type="RefSeq" id="WP_153802548.1">
    <property type="nucleotide sequence ID" value="NZ_BDCR01000004.1"/>
</dbReference>
<dbReference type="AlphaFoldDB" id="A0A171ABH0"/>
<keyword evidence="1" id="KW-0472">Membrane</keyword>
<reference evidence="3" key="2">
    <citation type="journal article" date="2017" name="Genome Announc.">
        <title>Draft genome sequence of Paludibacter jiangxiensis NM7(T), a propionate-producing fermentative bacterium.</title>
        <authorList>
            <person name="Qiu Y.-L."/>
            <person name="Tourlousse D.M."/>
            <person name="Matsuura N."/>
            <person name="Ohashi A."/>
            <person name="Sekiguchi Y."/>
        </authorList>
    </citation>
    <scope>NUCLEOTIDE SEQUENCE [LARGE SCALE GENOMIC DNA]</scope>
    <source>
        <strain evidence="3">NM7</strain>
    </source>
</reference>
<evidence type="ECO:0000256" key="1">
    <source>
        <dbReference type="SAM" id="Phobius"/>
    </source>
</evidence>
<comment type="caution">
    <text evidence="2">The sequence shown here is derived from an EMBL/GenBank/DDBJ whole genome shotgun (WGS) entry which is preliminary data.</text>
</comment>
<reference evidence="3" key="1">
    <citation type="submission" date="2016-04" db="EMBL/GenBank/DDBJ databases">
        <title>Draft genome sequence of Paludibacter jiangxiensis strain NM7.</title>
        <authorList>
            <person name="Qiu Y."/>
            <person name="Matsuura N."/>
            <person name="Ohashi A."/>
            <person name="Tourlousse M.D."/>
            <person name="Sekiguchi Y."/>
        </authorList>
    </citation>
    <scope>NUCLEOTIDE SEQUENCE [LARGE SCALE GENOMIC DNA]</scope>
    <source>
        <strain evidence="3">NM7</strain>
    </source>
</reference>
<dbReference type="STRING" id="681398.PJIAN_418"/>
<proteinExistence type="predicted"/>
<evidence type="ECO:0000313" key="2">
    <source>
        <dbReference type="EMBL" id="GAT63481.1"/>
    </source>
</evidence>